<proteinExistence type="predicted"/>
<dbReference type="Proteomes" id="UP001497700">
    <property type="component" value="Unassembled WGS sequence"/>
</dbReference>
<evidence type="ECO:0000313" key="2">
    <source>
        <dbReference type="Proteomes" id="UP001497700"/>
    </source>
</evidence>
<dbReference type="EMBL" id="MU393512">
    <property type="protein sequence ID" value="KAI4863070.1"/>
    <property type="molecule type" value="Genomic_DNA"/>
</dbReference>
<sequence length="224" mass="22886">MAAAIPSIACLGVIGRNNNPLHITVFPSYDAATNTRAPLRTPIQFSLLLSSTLDVFEARARAGGSNTQQQQSGGSSNVPIVSGDFGLLHAVDERLAAYGFETNTGVRFVAVVDMRGRLPPGSVGAGSGGAPSSSAGIGAGGGGGGAGAGLRGGVGLREAELRVVFRAMQTAYVRLLQNPFYDPDEHAPLVPPGGGGGGKRITSRKFAEEMRRIGDSWAPGVVSL</sequence>
<evidence type="ECO:0000313" key="1">
    <source>
        <dbReference type="EMBL" id="KAI4863070.1"/>
    </source>
</evidence>
<reference evidence="1 2" key="1">
    <citation type="journal article" date="2022" name="New Phytol.">
        <title>Ecological generalism drives hyperdiversity of secondary metabolite gene clusters in xylarialean endophytes.</title>
        <authorList>
            <person name="Franco M.E.E."/>
            <person name="Wisecaver J.H."/>
            <person name="Arnold A.E."/>
            <person name="Ju Y.M."/>
            <person name="Slot J.C."/>
            <person name="Ahrendt S."/>
            <person name="Moore L.P."/>
            <person name="Eastman K.E."/>
            <person name="Scott K."/>
            <person name="Konkel Z."/>
            <person name="Mondo S.J."/>
            <person name="Kuo A."/>
            <person name="Hayes R.D."/>
            <person name="Haridas S."/>
            <person name="Andreopoulos B."/>
            <person name="Riley R."/>
            <person name="LaButti K."/>
            <person name="Pangilinan J."/>
            <person name="Lipzen A."/>
            <person name="Amirebrahimi M."/>
            <person name="Yan J."/>
            <person name="Adam C."/>
            <person name="Keymanesh K."/>
            <person name="Ng V."/>
            <person name="Louie K."/>
            <person name="Northen T."/>
            <person name="Drula E."/>
            <person name="Henrissat B."/>
            <person name="Hsieh H.M."/>
            <person name="Youens-Clark K."/>
            <person name="Lutzoni F."/>
            <person name="Miadlikowska J."/>
            <person name="Eastwood D.C."/>
            <person name="Hamelin R.C."/>
            <person name="Grigoriev I.V."/>
            <person name="U'Ren J.M."/>
        </authorList>
    </citation>
    <scope>NUCLEOTIDE SEQUENCE [LARGE SCALE GENOMIC DNA]</scope>
    <source>
        <strain evidence="1 2">CBS 119005</strain>
    </source>
</reference>
<keyword evidence="2" id="KW-1185">Reference proteome</keyword>
<gene>
    <name evidence="1" type="ORF">F4820DRAFT_389113</name>
</gene>
<name>A0ACB9YVT0_9PEZI</name>
<protein>
    <submittedName>
        <fullName evidence="1">Snare-like protein</fullName>
    </submittedName>
</protein>
<organism evidence="1 2">
    <name type="scientific">Hypoxylon rubiginosum</name>
    <dbReference type="NCBI Taxonomy" id="110542"/>
    <lineage>
        <taxon>Eukaryota</taxon>
        <taxon>Fungi</taxon>
        <taxon>Dikarya</taxon>
        <taxon>Ascomycota</taxon>
        <taxon>Pezizomycotina</taxon>
        <taxon>Sordariomycetes</taxon>
        <taxon>Xylariomycetidae</taxon>
        <taxon>Xylariales</taxon>
        <taxon>Hypoxylaceae</taxon>
        <taxon>Hypoxylon</taxon>
    </lineage>
</organism>
<accession>A0ACB9YVT0</accession>
<comment type="caution">
    <text evidence="1">The sequence shown here is derived from an EMBL/GenBank/DDBJ whole genome shotgun (WGS) entry which is preliminary data.</text>
</comment>